<reference evidence="3" key="1">
    <citation type="submission" date="2021-01" db="EMBL/GenBank/DDBJ databases">
        <authorList>
            <person name="Bezrukov I."/>
        </authorList>
    </citation>
    <scope>NUCLEOTIDE SEQUENCE</scope>
</reference>
<evidence type="ECO:0000256" key="2">
    <source>
        <dbReference type="SAM" id="MobiDB-lite"/>
    </source>
</evidence>
<dbReference type="Proteomes" id="UP000682877">
    <property type="component" value="Chromosome 4"/>
</dbReference>
<dbReference type="AlphaFoldDB" id="A0A8S2A8W9"/>
<dbReference type="PANTHER" id="PTHR35120:SF2">
    <property type="entry name" value="AMINOTRANSFERASE-LIKE PLANT MOBILE DOMAIN-CONTAINING PROTEIN"/>
    <property type="match status" value="1"/>
</dbReference>
<organism evidence="3 4">
    <name type="scientific">Arabidopsis arenosa</name>
    <name type="common">Sand rock-cress</name>
    <name type="synonym">Cardaminopsis arenosa</name>
    <dbReference type="NCBI Taxonomy" id="38785"/>
    <lineage>
        <taxon>Eukaryota</taxon>
        <taxon>Viridiplantae</taxon>
        <taxon>Streptophyta</taxon>
        <taxon>Embryophyta</taxon>
        <taxon>Tracheophyta</taxon>
        <taxon>Spermatophyta</taxon>
        <taxon>Magnoliopsida</taxon>
        <taxon>eudicotyledons</taxon>
        <taxon>Gunneridae</taxon>
        <taxon>Pentapetalae</taxon>
        <taxon>rosids</taxon>
        <taxon>malvids</taxon>
        <taxon>Brassicales</taxon>
        <taxon>Brassicaceae</taxon>
        <taxon>Camelineae</taxon>
        <taxon>Arabidopsis</taxon>
    </lineage>
</organism>
<feature type="compositionally biased region" description="Basic residues" evidence="2">
    <location>
        <begin position="98"/>
        <end position="110"/>
    </location>
</feature>
<keyword evidence="1" id="KW-0175">Coiled coil</keyword>
<protein>
    <submittedName>
        <fullName evidence="3">Uncharacterized protein</fullName>
    </submittedName>
</protein>
<sequence length="774" mass="89287">MDSPANPFESREQDTVTISRNLIKQANVEGEVSEAFETHSVPDKIRILESVLNEMRKSQEAEEVDGSDQKLEMSIEKDEIDTVDSKATSFSFSCHGGGPKRKKGNDKKRKQQEEKSKEKLKVLVENLKLVPFKPFKTLDFARYECLLKTLGLWDFVHLEFDQDMDYDLVAQLIAYYSDVGRCSYINGSRIKLSRADLARALKLPNKKERVVILDELLESDESISFVDEVVSNWMLLHCDDAWMMPDKVVEWKKSIKEKQLDKLDWAGLMWFMVEKELKAEPPLGDCFYASHLQMVIRSQKIDLFREQARVEDSDVKVEDLLIKSPEADTPREQSRVEDVEVKVGDLKVKDDISALNLRMDDGASDSKEEKCVEEGMIELNLGKVTVSEIAAEEEHHHEEQAMDLEENKEQPKDLQETKEEGDGKWLLNEDSHAGSHFLQGCDVGGATVGYERNKTGHKKVGEYELEDEIEKDGEKHDGGFLLFPNGETVHQENLMLGDTSPLGYNSGLQIHGNSTGDFMRSRAVMHMVPGRSHFGNDNKREIDHENDISYHFDNPASTKRLKTPYWDDKPVSFDVCMEQIKHLADKAKLSYAEKDRACGESNMREQMLLNELQRREEIIQQLHKETYEEQHKKDVEIYKLENELRMMTSVLAWYQKALKETQKACRKHRKVCPLRDKPIYRDVKGTGGLVLSTAEIEKLRLKEEKEEGMRRALIERQVEEFGSLWIKEYEVNLNKKVELLDEKLTRFQNKVNLLKEIVSRRESIPGRFDATSNT</sequence>
<name>A0A8S2A8W9_ARAAE</name>
<dbReference type="EMBL" id="LR999454">
    <property type="protein sequence ID" value="CAE6044999.1"/>
    <property type="molecule type" value="Genomic_DNA"/>
</dbReference>
<dbReference type="PANTHER" id="PTHR35120">
    <property type="entry name" value="HISTONE ACETYLTRANSFERASE KAT6B-LIKE"/>
    <property type="match status" value="1"/>
</dbReference>
<accession>A0A8S2A8W9</accession>
<evidence type="ECO:0000256" key="1">
    <source>
        <dbReference type="SAM" id="Coils"/>
    </source>
</evidence>
<feature type="region of interest" description="Disordered" evidence="2">
    <location>
        <begin position="394"/>
        <end position="420"/>
    </location>
</feature>
<evidence type="ECO:0000313" key="3">
    <source>
        <dbReference type="EMBL" id="CAE6044999.1"/>
    </source>
</evidence>
<evidence type="ECO:0000313" key="4">
    <source>
        <dbReference type="Proteomes" id="UP000682877"/>
    </source>
</evidence>
<feature type="region of interest" description="Disordered" evidence="2">
    <location>
        <begin position="88"/>
        <end position="117"/>
    </location>
</feature>
<gene>
    <name evidence="3" type="ORF">AARE701A_LOCUS11208</name>
</gene>
<keyword evidence="4" id="KW-1185">Reference proteome</keyword>
<feature type="coiled-coil region" evidence="1">
    <location>
        <begin position="691"/>
        <end position="757"/>
    </location>
</feature>
<proteinExistence type="predicted"/>